<sequence length="74" mass="8322">MEHRMAPVFDSCAVVPRHLTVEQAHNILHSHSSCPTDQCPRRKAALFFLMESRRSARGNGRDVRRPAPRTTGLG</sequence>
<evidence type="ECO:0000313" key="2">
    <source>
        <dbReference type="EMBL" id="PPJ39928.1"/>
    </source>
</evidence>
<name>A0A2S6AXJ7_9NOCA</name>
<comment type="caution">
    <text evidence="2">The sequence shown here is derived from an EMBL/GenBank/DDBJ whole genome shotgun (WGS) entry which is preliminary data.</text>
</comment>
<evidence type="ECO:0000256" key="1">
    <source>
        <dbReference type="SAM" id="MobiDB-lite"/>
    </source>
</evidence>
<accession>A0A2S6AXJ7</accession>
<gene>
    <name evidence="2" type="ORF">C5E45_02105</name>
</gene>
<dbReference type="Proteomes" id="UP000239874">
    <property type="component" value="Unassembled WGS sequence"/>
</dbReference>
<dbReference type="AlphaFoldDB" id="A0A2S6AXJ7"/>
<proteinExistence type="predicted"/>
<organism evidence="2 3">
    <name type="scientific">Nocardia nova</name>
    <dbReference type="NCBI Taxonomy" id="37330"/>
    <lineage>
        <taxon>Bacteria</taxon>
        <taxon>Bacillati</taxon>
        <taxon>Actinomycetota</taxon>
        <taxon>Actinomycetes</taxon>
        <taxon>Mycobacteriales</taxon>
        <taxon>Nocardiaceae</taxon>
        <taxon>Nocardia</taxon>
    </lineage>
</organism>
<feature type="region of interest" description="Disordered" evidence="1">
    <location>
        <begin position="55"/>
        <end position="74"/>
    </location>
</feature>
<evidence type="ECO:0000313" key="3">
    <source>
        <dbReference type="Proteomes" id="UP000239874"/>
    </source>
</evidence>
<dbReference type="EMBL" id="PSZC01000001">
    <property type="protein sequence ID" value="PPJ39928.1"/>
    <property type="molecule type" value="Genomic_DNA"/>
</dbReference>
<reference evidence="2 3" key="1">
    <citation type="submission" date="2018-02" db="EMBL/GenBank/DDBJ databases">
        <title>8 Nocardia nova and 1 Nocardia cyriacigeorgica strain used for evolution to TMP-SMX.</title>
        <authorList>
            <person name="Mehta H."/>
            <person name="Weng J."/>
            <person name="Shamoo Y."/>
        </authorList>
    </citation>
    <scope>NUCLEOTIDE SEQUENCE [LARGE SCALE GENOMIC DNA]</scope>
    <source>
        <strain evidence="2 3">MDA3139</strain>
    </source>
</reference>
<feature type="compositionally biased region" description="Basic and acidic residues" evidence="1">
    <location>
        <begin position="55"/>
        <end position="65"/>
    </location>
</feature>
<protein>
    <submittedName>
        <fullName evidence="2">Uncharacterized protein</fullName>
    </submittedName>
</protein>